<dbReference type="InterPro" id="IPR050863">
    <property type="entry name" value="CenT-Element_Derived"/>
</dbReference>
<keyword evidence="5" id="KW-1185">Reference proteome</keyword>
<comment type="subcellular location">
    <subcellularLocation>
        <location evidence="1">Nucleus</location>
    </subcellularLocation>
</comment>
<dbReference type="Pfam" id="PF03221">
    <property type="entry name" value="HTH_Tnp_Tc5"/>
    <property type="match status" value="1"/>
</dbReference>
<evidence type="ECO:0000256" key="2">
    <source>
        <dbReference type="ARBA" id="ARBA00023125"/>
    </source>
</evidence>
<dbReference type="Gene3D" id="1.10.10.60">
    <property type="entry name" value="Homeodomain-like"/>
    <property type="match status" value="1"/>
</dbReference>
<accession>A0AAW1LBZ0</accession>
<name>A0AAW1LBZ0_POPJA</name>
<dbReference type="EMBL" id="JASPKY010000128">
    <property type="protein sequence ID" value="KAK9731729.1"/>
    <property type="molecule type" value="Genomic_DNA"/>
</dbReference>
<dbReference type="InterPro" id="IPR006600">
    <property type="entry name" value="HTH_CenpB_DNA-bd_dom"/>
</dbReference>
<dbReference type="PANTHER" id="PTHR19303">
    <property type="entry name" value="TRANSPOSON"/>
    <property type="match status" value="1"/>
</dbReference>
<dbReference type="GO" id="GO:0003677">
    <property type="term" value="F:DNA binding"/>
    <property type="evidence" value="ECO:0007669"/>
    <property type="project" value="UniProtKB-KW"/>
</dbReference>
<dbReference type="AlphaFoldDB" id="A0AAW1LBZ0"/>
<evidence type="ECO:0000259" key="3">
    <source>
        <dbReference type="PROSITE" id="PS51253"/>
    </source>
</evidence>
<sequence>MIKIRWGKTKIYSTLRQKDTVISEWMAGYGKIKRKAKRTGNEEINKTVWGWFVSAQSKNLPISGTMLQSQALNVPKKLVNATFKASSGWLDSFKSRHNIVWNQVCGESKDISQATVLE</sequence>
<evidence type="ECO:0000313" key="5">
    <source>
        <dbReference type="Proteomes" id="UP001458880"/>
    </source>
</evidence>
<dbReference type="InterPro" id="IPR009057">
    <property type="entry name" value="Homeodomain-like_sf"/>
</dbReference>
<evidence type="ECO:0000313" key="4">
    <source>
        <dbReference type="EMBL" id="KAK9731729.1"/>
    </source>
</evidence>
<feature type="domain" description="HTH CENPB-type" evidence="3">
    <location>
        <begin position="32"/>
        <end position="103"/>
    </location>
</feature>
<dbReference type="GO" id="GO:0005634">
    <property type="term" value="C:nucleus"/>
    <property type="evidence" value="ECO:0007669"/>
    <property type="project" value="UniProtKB-SubCell"/>
</dbReference>
<dbReference type="SUPFAM" id="SSF46689">
    <property type="entry name" value="Homeodomain-like"/>
    <property type="match status" value="1"/>
</dbReference>
<gene>
    <name evidence="4" type="ORF">QE152_g13432</name>
</gene>
<protein>
    <submittedName>
        <fullName evidence="4">Tc5 transposase DNA-binding domain</fullName>
    </submittedName>
</protein>
<reference evidence="4 5" key="1">
    <citation type="journal article" date="2024" name="BMC Genomics">
        <title>De novo assembly and annotation of Popillia japonica's genome with initial clues to its potential as an invasive pest.</title>
        <authorList>
            <person name="Cucini C."/>
            <person name="Boschi S."/>
            <person name="Funari R."/>
            <person name="Cardaioli E."/>
            <person name="Iannotti N."/>
            <person name="Marturano G."/>
            <person name="Paoli F."/>
            <person name="Bruttini M."/>
            <person name="Carapelli A."/>
            <person name="Frati F."/>
            <person name="Nardi F."/>
        </authorList>
    </citation>
    <scope>NUCLEOTIDE SEQUENCE [LARGE SCALE GENOMIC DNA]</scope>
    <source>
        <strain evidence="4">DMR45628</strain>
    </source>
</reference>
<keyword evidence="2 4" id="KW-0238">DNA-binding</keyword>
<dbReference type="PANTHER" id="PTHR19303:SF73">
    <property type="entry name" value="PROTEIN PDC2"/>
    <property type="match status" value="1"/>
</dbReference>
<comment type="caution">
    <text evidence="4">The sequence shown here is derived from an EMBL/GenBank/DDBJ whole genome shotgun (WGS) entry which is preliminary data.</text>
</comment>
<dbReference type="Proteomes" id="UP001458880">
    <property type="component" value="Unassembled WGS sequence"/>
</dbReference>
<dbReference type="PROSITE" id="PS51253">
    <property type="entry name" value="HTH_CENPB"/>
    <property type="match status" value="1"/>
</dbReference>
<evidence type="ECO:0000256" key="1">
    <source>
        <dbReference type="ARBA" id="ARBA00004123"/>
    </source>
</evidence>
<dbReference type="SMART" id="SM00674">
    <property type="entry name" value="CENPB"/>
    <property type="match status" value="1"/>
</dbReference>
<proteinExistence type="predicted"/>
<organism evidence="4 5">
    <name type="scientific">Popillia japonica</name>
    <name type="common">Japanese beetle</name>
    <dbReference type="NCBI Taxonomy" id="7064"/>
    <lineage>
        <taxon>Eukaryota</taxon>
        <taxon>Metazoa</taxon>
        <taxon>Ecdysozoa</taxon>
        <taxon>Arthropoda</taxon>
        <taxon>Hexapoda</taxon>
        <taxon>Insecta</taxon>
        <taxon>Pterygota</taxon>
        <taxon>Neoptera</taxon>
        <taxon>Endopterygota</taxon>
        <taxon>Coleoptera</taxon>
        <taxon>Polyphaga</taxon>
        <taxon>Scarabaeiformia</taxon>
        <taxon>Scarabaeidae</taxon>
        <taxon>Rutelinae</taxon>
        <taxon>Popillia</taxon>
    </lineage>
</organism>